<dbReference type="Proteomes" id="UP000504628">
    <property type="component" value="Chromosome 1"/>
</dbReference>
<name>A0A7E6DHD2_9CHIR</name>
<dbReference type="RefSeq" id="XP_035878438.1">
    <property type="nucleotide sequence ID" value="XM_036022545.1"/>
</dbReference>
<evidence type="ECO:0000256" key="2">
    <source>
        <dbReference type="SAM" id="SignalP"/>
    </source>
</evidence>
<keyword evidence="2" id="KW-0732">Signal</keyword>
<keyword evidence="4" id="KW-1185">Reference proteome</keyword>
<dbReference type="SUPFAM" id="SSF54117">
    <property type="entry name" value="Interleukin 8-like chemokines"/>
    <property type="match status" value="1"/>
</dbReference>
<dbReference type="InterPro" id="IPR039809">
    <property type="entry name" value="Chemokine_b/g/d"/>
</dbReference>
<reference evidence="5" key="1">
    <citation type="submission" date="2025-08" db="UniProtKB">
        <authorList>
            <consortium name="RefSeq"/>
        </authorList>
    </citation>
    <scope>IDENTIFICATION</scope>
    <source>
        <tissue evidence="5">Muscle</tissue>
    </source>
</reference>
<sequence>MRFIPGCLLLMLLVCSLCLVHGVLEAPYARYRCQCTGVTKKIPRVNAVKRVRTFLPGNGCPRPEIIAWLKKGPVLCLDPNYSGTYEFLEDMKKKRGPAGKSTPARRTWKS</sequence>
<dbReference type="FunCoup" id="A0A7E6DHD2">
    <property type="interactions" value="117"/>
</dbReference>
<feature type="domain" description="Chemokine interleukin-8-like" evidence="3">
    <location>
        <begin position="30"/>
        <end position="91"/>
    </location>
</feature>
<feature type="signal peptide" evidence="2">
    <location>
        <begin position="1"/>
        <end position="22"/>
    </location>
</feature>
<evidence type="ECO:0000313" key="4">
    <source>
        <dbReference type="Proteomes" id="UP000504628"/>
    </source>
</evidence>
<dbReference type="CTD" id="10563"/>
<dbReference type="InterPro" id="IPR001089">
    <property type="entry name" value="Chemokine_CXC"/>
</dbReference>
<gene>
    <name evidence="5" type="primary">CXCL13</name>
</gene>
<feature type="chain" id="PRO_5028818733" evidence="2">
    <location>
        <begin position="23"/>
        <end position="110"/>
    </location>
</feature>
<dbReference type="GO" id="GO:0008009">
    <property type="term" value="F:chemokine activity"/>
    <property type="evidence" value="ECO:0007669"/>
    <property type="project" value="InterPro"/>
</dbReference>
<evidence type="ECO:0000256" key="1">
    <source>
        <dbReference type="ARBA" id="ARBA00022514"/>
    </source>
</evidence>
<dbReference type="GO" id="GO:0006955">
    <property type="term" value="P:immune response"/>
    <property type="evidence" value="ECO:0007669"/>
    <property type="project" value="InterPro"/>
</dbReference>
<dbReference type="AlphaFoldDB" id="A0A7E6DHD2"/>
<evidence type="ECO:0000313" key="5">
    <source>
        <dbReference type="RefSeq" id="XP_035878438.1"/>
    </source>
</evidence>
<dbReference type="InParanoid" id="A0A7E6DHD2"/>
<dbReference type="GeneID" id="118499851"/>
<protein>
    <submittedName>
        <fullName evidence="5">C-X-C motif chemokine 13</fullName>
    </submittedName>
</protein>
<dbReference type="Pfam" id="PF00048">
    <property type="entry name" value="IL8"/>
    <property type="match status" value="1"/>
</dbReference>
<dbReference type="Gene3D" id="2.40.50.40">
    <property type="match status" value="1"/>
</dbReference>
<dbReference type="InterPro" id="IPR001811">
    <property type="entry name" value="Chemokine_IL8-like_dom"/>
</dbReference>
<dbReference type="InterPro" id="IPR036048">
    <property type="entry name" value="Interleukin_8-like_sf"/>
</dbReference>
<dbReference type="GO" id="GO:0005615">
    <property type="term" value="C:extracellular space"/>
    <property type="evidence" value="ECO:0007669"/>
    <property type="project" value="UniProtKB-KW"/>
</dbReference>
<dbReference type="OrthoDB" id="9937393at2759"/>
<organism evidence="4 5">
    <name type="scientific">Phyllostomus discolor</name>
    <name type="common">pale spear-nosed bat</name>
    <dbReference type="NCBI Taxonomy" id="89673"/>
    <lineage>
        <taxon>Eukaryota</taxon>
        <taxon>Metazoa</taxon>
        <taxon>Chordata</taxon>
        <taxon>Craniata</taxon>
        <taxon>Vertebrata</taxon>
        <taxon>Euteleostomi</taxon>
        <taxon>Mammalia</taxon>
        <taxon>Eutheria</taxon>
        <taxon>Laurasiatheria</taxon>
        <taxon>Chiroptera</taxon>
        <taxon>Yangochiroptera</taxon>
        <taxon>Phyllostomidae</taxon>
        <taxon>Phyllostominae</taxon>
        <taxon>Phyllostomus</taxon>
    </lineage>
</organism>
<keyword evidence="1" id="KW-0202">Cytokine</keyword>
<dbReference type="PRINTS" id="PR00437">
    <property type="entry name" value="SMALLCYTKCXC"/>
</dbReference>
<evidence type="ECO:0000259" key="3">
    <source>
        <dbReference type="SMART" id="SM00199"/>
    </source>
</evidence>
<proteinExistence type="predicted"/>
<accession>A0A7E6DHD2</accession>
<dbReference type="KEGG" id="pdic:118499851"/>
<dbReference type="PANTHER" id="PTHR12015">
    <property type="entry name" value="SMALL INDUCIBLE CYTOKINE A"/>
    <property type="match status" value="1"/>
</dbReference>
<dbReference type="SMART" id="SM00199">
    <property type="entry name" value="SCY"/>
    <property type="match status" value="1"/>
</dbReference>